<sequence>MSNRQRNTTSCNECKRRKLRCDAQQPQCGFCLRSDTLCEASPRGKRGPKRGHLNALRSRLGQLEEMLQSRFELEQIQELQTHQQTELHYLPTFESQLPDTASLNLGAPLDSPLPQAFGLTDPVIHAELDQLYFDRVHPSFPILHQASYLAWSRSASKSIVQTCLQRIMWIIAILLSTQFRELIDPLYTQVKKDLESSESFEVEHAQSWTLLTVCELMRSSYSQAWISTGRMFRLVQGLRYHEIDSPDKVHSSKEDSTRTEERRRVFWMAYLLDHLFGMRNDWPVTLSEHMICTKLPVPDSDFQGNCLVSGNFISQAITDPASQANSPFNDCLAIVTLCGRGLLRNRHNNISKAYGDNDSDSSEHWRWLKDILSLKDQIKSRGDKLHPLGTFVQILGQVAEVLLCKGVIQKNSNHGCCNEWHQATKRNHMEDANEHISLAVYLDFTPELGPDILSHETIAHQKDGLAGRLSPESRRQIFSGIDSREEVPYIGLDEDERVSDGAGVSFDIDSVVAFRVNLMLPRRVFTGLTRMTVSDLQSDLHLRSIPVTFLDTSGKQHQVHRLVHQIPHYTFGRVIGFEDISSYLLIPNLYREEQKCSKLRDEDFRLWMDSVLLPAIYQCYSTAQVQHYPSSYDHSRYSSTARGIEGLSQQALADVWANITTNIHEPGSQQFQDVTILLQAKNLNVLTKYVTWEKMMLRFERYWTSAIDNSHTTADLYFDVGKATCPQNKQKLYFTGDAA</sequence>
<keyword evidence="3" id="KW-0805">Transcription regulation</keyword>
<dbReference type="InterPro" id="IPR007219">
    <property type="entry name" value="XnlR_reg_dom"/>
</dbReference>
<dbReference type="InterPro" id="IPR036864">
    <property type="entry name" value="Zn2-C6_fun-type_DNA-bd_sf"/>
</dbReference>
<dbReference type="SUPFAM" id="SSF57701">
    <property type="entry name" value="Zn2/Cys6 DNA-binding domain"/>
    <property type="match status" value="1"/>
</dbReference>
<dbReference type="OrthoDB" id="3037908at2759"/>
<evidence type="ECO:0000313" key="9">
    <source>
        <dbReference type="Proteomes" id="UP000009097"/>
    </source>
</evidence>
<dbReference type="PANTHER" id="PTHR47338:SF3">
    <property type="entry name" value="C6 FINGER DOMAIN TRANSCRIPTION FACTOR DBAA-RELATED"/>
    <property type="match status" value="1"/>
</dbReference>
<dbReference type="AlphaFoldDB" id="A0A0J9WTY3"/>
<dbReference type="GO" id="GO:0005634">
    <property type="term" value="C:nucleus"/>
    <property type="evidence" value="ECO:0007669"/>
    <property type="project" value="UniProtKB-SubCell"/>
</dbReference>
<reference evidence="8" key="1">
    <citation type="submission" date="2007-04" db="EMBL/GenBank/DDBJ databases">
        <authorList>
            <consortium name="The Broad Institute Genome Sequencing Platform"/>
            <person name="Birren B."/>
            <person name="Lander E."/>
            <person name="Galagan J."/>
            <person name="Nusbaum C."/>
            <person name="Devon K."/>
            <person name="Ma L.-J."/>
            <person name="Jaffe D."/>
            <person name="Butler J."/>
            <person name="Alvarez P."/>
            <person name="Gnerre S."/>
            <person name="Grabherr M."/>
            <person name="Kleber M."/>
            <person name="Mauceli E."/>
            <person name="Brockman W."/>
            <person name="MacCallum I.A."/>
            <person name="Young S."/>
            <person name="LaButti K."/>
            <person name="DeCaprio D."/>
            <person name="Crawford M."/>
            <person name="Koehrsen M."/>
            <person name="Engels R."/>
            <person name="Montgomery P."/>
            <person name="Pearson M."/>
            <person name="Howarth C."/>
            <person name="Larson L."/>
            <person name="White J."/>
            <person name="O'Leary S."/>
            <person name="Kodira C."/>
            <person name="Zeng Q."/>
            <person name="Yandava C."/>
            <person name="Alvarado L."/>
            <person name="Kistler C."/>
            <person name="Shim W.-B."/>
            <person name="Kang S."/>
            <person name="Woloshuk C."/>
        </authorList>
    </citation>
    <scope>NUCLEOTIDE SEQUENCE</scope>
    <source>
        <strain evidence="8">4287</strain>
    </source>
</reference>
<dbReference type="SMART" id="SM00066">
    <property type="entry name" value="GAL4"/>
    <property type="match status" value="1"/>
</dbReference>
<dbReference type="SMART" id="SM00906">
    <property type="entry name" value="Fungal_trans"/>
    <property type="match status" value="1"/>
</dbReference>
<dbReference type="GO" id="GO:0008270">
    <property type="term" value="F:zinc ion binding"/>
    <property type="evidence" value="ECO:0007669"/>
    <property type="project" value="InterPro"/>
</dbReference>
<dbReference type="CDD" id="cd00067">
    <property type="entry name" value="GAL4"/>
    <property type="match status" value="1"/>
</dbReference>
<dbReference type="RefSeq" id="XP_018254877.1">
    <property type="nucleotide sequence ID" value="XM_018394939.1"/>
</dbReference>
<dbReference type="GeneID" id="28955997"/>
<evidence type="ECO:0000256" key="5">
    <source>
        <dbReference type="ARBA" id="ARBA00023163"/>
    </source>
</evidence>
<evidence type="ECO:0000313" key="8">
    <source>
        <dbReference type="EMBL" id="KNB16832.1"/>
    </source>
</evidence>
<dbReference type="EMBL" id="DS231720">
    <property type="protein sequence ID" value="KNB16832.1"/>
    <property type="molecule type" value="Genomic_DNA"/>
</dbReference>
<evidence type="ECO:0000259" key="7">
    <source>
        <dbReference type="PROSITE" id="PS50048"/>
    </source>
</evidence>
<keyword evidence="6" id="KW-0539">Nucleus</keyword>
<accession>A0A0J9WTY3</accession>
<keyword evidence="5" id="KW-0804">Transcription</keyword>
<keyword evidence="4" id="KW-0238">DNA-binding</keyword>
<evidence type="ECO:0000256" key="2">
    <source>
        <dbReference type="ARBA" id="ARBA00022723"/>
    </source>
</evidence>
<gene>
    <name evidence="8" type="ORF">FOXG_14874</name>
</gene>
<evidence type="ECO:0000256" key="3">
    <source>
        <dbReference type="ARBA" id="ARBA00023015"/>
    </source>
</evidence>
<dbReference type="Pfam" id="PF04082">
    <property type="entry name" value="Fungal_trans"/>
    <property type="match status" value="1"/>
</dbReference>
<dbReference type="Pfam" id="PF00172">
    <property type="entry name" value="Zn_clus"/>
    <property type="match status" value="1"/>
</dbReference>
<dbReference type="GO" id="GO:0003677">
    <property type="term" value="F:DNA binding"/>
    <property type="evidence" value="ECO:0007669"/>
    <property type="project" value="UniProtKB-KW"/>
</dbReference>
<keyword evidence="2" id="KW-0479">Metal-binding</keyword>
<evidence type="ECO:0000256" key="6">
    <source>
        <dbReference type="ARBA" id="ARBA00023242"/>
    </source>
</evidence>
<dbReference type="CDD" id="cd12148">
    <property type="entry name" value="fungal_TF_MHR"/>
    <property type="match status" value="1"/>
</dbReference>
<evidence type="ECO:0000256" key="1">
    <source>
        <dbReference type="ARBA" id="ARBA00004123"/>
    </source>
</evidence>
<dbReference type="PANTHER" id="PTHR47338">
    <property type="entry name" value="ZN(II)2CYS6 TRANSCRIPTION FACTOR (EUROFUNG)-RELATED"/>
    <property type="match status" value="1"/>
</dbReference>
<dbReference type="Gene3D" id="4.10.240.10">
    <property type="entry name" value="Zn(2)-C6 fungal-type DNA-binding domain"/>
    <property type="match status" value="1"/>
</dbReference>
<dbReference type="InterPro" id="IPR001138">
    <property type="entry name" value="Zn2Cys6_DnaBD"/>
</dbReference>
<dbReference type="KEGG" id="fox:FOXG_14874"/>
<reference evidence="8" key="2">
    <citation type="journal article" date="2010" name="Nature">
        <title>Comparative genomics reveals mobile pathogenicity chromosomes in Fusarium.</title>
        <authorList>
            <person name="Ma L.J."/>
            <person name="van der Does H.C."/>
            <person name="Borkovich K.A."/>
            <person name="Coleman J.J."/>
            <person name="Daboussi M.J."/>
            <person name="Di Pietro A."/>
            <person name="Dufresne M."/>
            <person name="Freitag M."/>
            <person name="Grabherr M."/>
            <person name="Henrissat B."/>
            <person name="Houterman P.M."/>
            <person name="Kang S."/>
            <person name="Shim W.B."/>
            <person name="Woloshuk C."/>
            <person name="Xie X."/>
            <person name="Xu J.R."/>
            <person name="Antoniw J."/>
            <person name="Baker S.E."/>
            <person name="Bluhm B.H."/>
            <person name="Breakspear A."/>
            <person name="Brown D.W."/>
            <person name="Butchko R.A."/>
            <person name="Chapman S."/>
            <person name="Coulson R."/>
            <person name="Coutinho P.M."/>
            <person name="Danchin E.G."/>
            <person name="Diener A."/>
            <person name="Gale L.R."/>
            <person name="Gardiner D.M."/>
            <person name="Goff S."/>
            <person name="Hammond-Kosack K.E."/>
            <person name="Hilburn K."/>
            <person name="Hua-Van A."/>
            <person name="Jonkers W."/>
            <person name="Kazan K."/>
            <person name="Kodira C.D."/>
            <person name="Koehrsen M."/>
            <person name="Kumar L."/>
            <person name="Lee Y.H."/>
            <person name="Li L."/>
            <person name="Manners J.M."/>
            <person name="Miranda-Saavedra D."/>
            <person name="Mukherjee M."/>
            <person name="Park G."/>
            <person name="Park J."/>
            <person name="Park S.Y."/>
            <person name="Proctor R.H."/>
            <person name="Regev A."/>
            <person name="Ruiz-Roldan M.C."/>
            <person name="Sain D."/>
            <person name="Sakthikumar S."/>
            <person name="Sykes S."/>
            <person name="Schwartz D.C."/>
            <person name="Turgeon B.G."/>
            <person name="Wapinski I."/>
            <person name="Yoder O."/>
            <person name="Young S."/>
            <person name="Zeng Q."/>
            <person name="Zhou S."/>
            <person name="Galagan J."/>
            <person name="Cuomo C.A."/>
            <person name="Kistler H.C."/>
            <person name="Rep M."/>
        </authorList>
    </citation>
    <scope>NUCLEOTIDE SEQUENCE [LARGE SCALE GENOMIC DNA]</scope>
    <source>
        <strain evidence="8">4287</strain>
    </source>
</reference>
<dbReference type="PROSITE" id="PS00463">
    <property type="entry name" value="ZN2_CY6_FUNGAL_1"/>
    <property type="match status" value="1"/>
</dbReference>
<comment type="subcellular location">
    <subcellularLocation>
        <location evidence="1">Nucleus</location>
    </subcellularLocation>
</comment>
<evidence type="ECO:0000256" key="4">
    <source>
        <dbReference type="ARBA" id="ARBA00023125"/>
    </source>
</evidence>
<name>A0A0J9WTY3_FUSO4</name>
<dbReference type="GO" id="GO:0000981">
    <property type="term" value="F:DNA-binding transcription factor activity, RNA polymerase II-specific"/>
    <property type="evidence" value="ECO:0007669"/>
    <property type="project" value="InterPro"/>
</dbReference>
<dbReference type="Proteomes" id="UP000009097">
    <property type="component" value="Unassembled WGS sequence"/>
</dbReference>
<dbReference type="InterPro" id="IPR050815">
    <property type="entry name" value="TF_fung"/>
</dbReference>
<dbReference type="VEuPathDB" id="FungiDB:FOXG_14874"/>
<proteinExistence type="predicted"/>
<feature type="domain" description="Zn(2)-C6 fungal-type" evidence="7">
    <location>
        <begin position="10"/>
        <end position="38"/>
    </location>
</feature>
<protein>
    <recommendedName>
        <fullName evidence="7">Zn(2)-C6 fungal-type domain-containing protein</fullName>
    </recommendedName>
</protein>
<organism evidence="8 9">
    <name type="scientific">Fusarium oxysporum f. sp. lycopersici (strain 4287 / CBS 123668 / FGSC 9935 / NRRL 34936)</name>
    <name type="common">Fusarium vascular wilt of tomato</name>
    <dbReference type="NCBI Taxonomy" id="426428"/>
    <lineage>
        <taxon>Eukaryota</taxon>
        <taxon>Fungi</taxon>
        <taxon>Dikarya</taxon>
        <taxon>Ascomycota</taxon>
        <taxon>Pezizomycotina</taxon>
        <taxon>Sordariomycetes</taxon>
        <taxon>Hypocreomycetidae</taxon>
        <taxon>Hypocreales</taxon>
        <taxon>Nectriaceae</taxon>
        <taxon>Fusarium</taxon>
        <taxon>Fusarium oxysporum species complex</taxon>
    </lineage>
</organism>
<dbReference type="PROSITE" id="PS50048">
    <property type="entry name" value="ZN2_CY6_FUNGAL_2"/>
    <property type="match status" value="1"/>
</dbReference>
<dbReference type="GO" id="GO:0006351">
    <property type="term" value="P:DNA-templated transcription"/>
    <property type="evidence" value="ECO:0007669"/>
    <property type="project" value="InterPro"/>
</dbReference>